<feature type="region of interest" description="Disordered" evidence="1">
    <location>
        <begin position="78"/>
        <end position="169"/>
    </location>
</feature>
<keyword evidence="4" id="KW-1185">Reference proteome</keyword>
<reference evidence="3 4" key="1">
    <citation type="submission" date="2023-08" db="EMBL/GenBank/DDBJ databases">
        <title>Black Yeasts Isolated from many extreme environments.</title>
        <authorList>
            <person name="Coleine C."/>
            <person name="Stajich J.E."/>
            <person name="Selbmann L."/>
        </authorList>
    </citation>
    <scope>NUCLEOTIDE SEQUENCE [LARGE SCALE GENOMIC DNA]</scope>
    <source>
        <strain evidence="3 4">CCFEE 5935</strain>
    </source>
</reference>
<feature type="compositionally biased region" description="Low complexity" evidence="1">
    <location>
        <begin position="78"/>
        <end position="119"/>
    </location>
</feature>
<dbReference type="AlphaFoldDB" id="A0AAV9P5X2"/>
<evidence type="ECO:0000256" key="1">
    <source>
        <dbReference type="SAM" id="MobiDB-lite"/>
    </source>
</evidence>
<dbReference type="EMBL" id="JAVRRT010000010">
    <property type="protein sequence ID" value="KAK5168247.1"/>
    <property type="molecule type" value="Genomic_DNA"/>
</dbReference>
<dbReference type="Proteomes" id="UP001337655">
    <property type="component" value="Unassembled WGS sequence"/>
</dbReference>
<evidence type="ECO:0000313" key="3">
    <source>
        <dbReference type="EMBL" id="KAK5168247.1"/>
    </source>
</evidence>
<evidence type="ECO:0000313" key="4">
    <source>
        <dbReference type="Proteomes" id="UP001337655"/>
    </source>
</evidence>
<feature type="signal peptide" evidence="2">
    <location>
        <begin position="1"/>
        <end position="18"/>
    </location>
</feature>
<feature type="compositionally biased region" description="Low complexity" evidence="1">
    <location>
        <begin position="126"/>
        <end position="142"/>
    </location>
</feature>
<sequence>MKLSTLSTAALTLGLATAAPLDTKPSPYKAHSTTDAIIPATISTEATSCEPQTITIVSTATATATATLATISLTQPIRSSTPVNSTSTPAASPSTPASPSSGPGTSLTLLPTGTGLLPTGHPPRPTGTGISPSSTGTGIFPTAPSPTAPLPSGTSNPSAPSSPNPTNIPSCPKNGELLCNGPSEFGLCNWGKVVFVPVAEGTKCVGGRIVDARGAYEYEHGHESGHGGWGKGPWQTYAA</sequence>
<feature type="chain" id="PRO_5043631280" evidence="2">
    <location>
        <begin position="19"/>
        <end position="239"/>
    </location>
</feature>
<feature type="compositionally biased region" description="Low complexity" evidence="1">
    <location>
        <begin position="150"/>
        <end position="169"/>
    </location>
</feature>
<dbReference type="GeneID" id="89928155"/>
<gene>
    <name evidence="3" type="ORF">LTR77_006816</name>
</gene>
<organism evidence="3 4">
    <name type="scientific">Saxophila tyrrhenica</name>
    <dbReference type="NCBI Taxonomy" id="1690608"/>
    <lineage>
        <taxon>Eukaryota</taxon>
        <taxon>Fungi</taxon>
        <taxon>Dikarya</taxon>
        <taxon>Ascomycota</taxon>
        <taxon>Pezizomycotina</taxon>
        <taxon>Dothideomycetes</taxon>
        <taxon>Dothideomycetidae</taxon>
        <taxon>Mycosphaerellales</taxon>
        <taxon>Extremaceae</taxon>
        <taxon>Saxophila</taxon>
    </lineage>
</organism>
<feature type="region of interest" description="Disordered" evidence="1">
    <location>
        <begin position="220"/>
        <end position="239"/>
    </location>
</feature>
<accession>A0AAV9P5X2</accession>
<proteinExistence type="predicted"/>
<evidence type="ECO:0000256" key="2">
    <source>
        <dbReference type="SAM" id="SignalP"/>
    </source>
</evidence>
<protein>
    <submittedName>
        <fullName evidence="3">Uncharacterized protein</fullName>
    </submittedName>
</protein>
<name>A0AAV9P5X2_9PEZI</name>
<keyword evidence="2" id="KW-0732">Signal</keyword>
<comment type="caution">
    <text evidence="3">The sequence shown here is derived from an EMBL/GenBank/DDBJ whole genome shotgun (WGS) entry which is preliminary data.</text>
</comment>
<dbReference type="RefSeq" id="XP_064657857.1">
    <property type="nucleotide sequence ID" value="XM_064804056.1"/>
</dbReference>